<organism evidence="3 4">
    <name type="scientific">Chitinophaga rupis</name>
    <dbReference type="NCBI Taxonomy" id="573321"/>
    <lineage>
        <taxon>Bacteria</taxon>
        <taxon>Pseudomonadati</taxon>
        <taxon>Bacteroidota</taxon>
        <taxon>Chitinophagia</taxon>
        <taxon>Chitinophagales</taxon>
        <taxon>Chitinophagaceae</taxon>
        <taxon>Chitinophaga</taxon>
    </lineage>
</organism>
<gene>
    <name evidence="3" type="ORF">SAMN04488505_10813</name>
</gene>
<dbReference type="OrthoDB" id="2111471at2"/>
<feature type="chain" id="PRO_5011491561" description="DUF4382 domain-containing protein" evidence="1">
    <location>
        <begin position="24"/>
        <end position="297"/>
    </location>
</feature>
<protein>
    <recommendedName>
        <fullName evidence="2">DUF4382 domain-containing protein</fullName>
    </recommendedName>
</protein>
<dbReference type="GO" id="GO:0030246">
    <property type="term" value="F:carbohydrate binding"/>
    <property type="evidence" value="ECO:0007669"/>
    <property type="project" value="InterPro"/>
</dbReference>
<sequence>MKNLRNLRWPVVLLALVAVVAYACKKDNATEPGPGPNQQKLNIYMSDDPGFFDNVFLDIRKVEVLIDTCTKNSDDDDRNWDWRDRCWWDEDRRDDKDKCDVWDSLGIKPGVYDILSLRNGADTLLAGGIVAKGKVKKIRITLGSNNSLVKDSVKYPLKSPGGQVKIIVKLRSDDWDEIASGNFRLWLDFDLNRSIVKVWDGKFILKPVITVYTLKLTGSIGGQVTPSAAWPVITVYNNTDTAFALPWFNGNFLVRGLKPGSYNLFVNASNGYRDTTLTGITVERNKLTTTSKIVLKK</sequence>
<feature type="domain" description="DUF4382" evidence="2">
    <location>
        <begin position="40"/>
        <end position="207"/>
    </location>
</feature>
<keyword evidence="4" id="KW-1185">Reference proteome</keyword>
<accession>A0A1H8DIS8</accession>
<proteinExistence type="predicted"/>
<feature type="signal peptide" evidence="1">
    <location>
        <begin position="1"/>
        <end position="23"/>
    </location>
</feature>
<dbReference type="InterPro" id="IPR025491">
    <property type="entry name" value="DUF4382"/>
</dbReference>
<evidence type="ECO:0000313" key="4">
    <source>
        <dbReference type="Proteomes" id="UP000198984"/>
    </source>
</evidence>
<dbReference type="SUPFAM" id="SSF49452">
    <property type="entry name" value="Starch-binding domain-like"/>
    <property type="match status" value="1"/>
</dbReference>
<dbReference type="AlphaFoldDB" id="A0A1H8DIS8"/>
<dbReference type="RefSeq" id="WP_089918552.1">
    <property type="nucleotide sequence ID" value="NZ_FOBB01000008.1"/>
</dbReference>
<dbReference type="Gene3D" id="2.60.40.1120">
    <property type="entry name" value="Carboxypeptidase-like, regulatory domain"/>
    <property type="match status" value="1"/>
</dbReference>
<dbReference type="STRING" id="573321.SAMN04488505_10813"/>
<evidence type="ECO:0000259" key="2">
    <source>
        <dbReference type="Pfam" id="PF14321"/>
    </source>
</evidence>
<dbReference type="Pfam" id="PF14321">
    <property type="entry name" value="DUF4382"/>
    <property type="match status" value="1"/>
</dbReference>
<evidence type="ECO:0000313" key="3">
    <source>
        <dbReference type="EMBL" id="SEN07150.1"/>
    </source>
</evidence>
<dbReference type="InterPro" id="IPR013784">
    <property type="entry name" value="Carb-bd-like_fold"/>
</dbReference>
<keyword evidence="1" id="KW-0732">Signal</keyword>
<dbReference type="Proteomes" id="UP000198984">
    <property type="component" value="Unassembled WGS sequence"/>
</dbReference>
<evidence type="ECO:0000256" key="1">
    <source>
        <dbReference type="SAM" id="SignalP"/>
    </source>
</evidence>
<dbReference type="EMBL" id="FOBB01000008">
    <property type="protein sequence ID" value="SEN07150.1"/>
    <property type="molecule type" value="Genomic_DNA"/>
</dbReference>
<dbReference type="PROSITE" id="PS51257">
    <property type="entry name" value="PROKAR_LIPOPROTEIN"/>
    <property type="match status" value="1"/>
</dbReference>
<reference evidence="3 4" key="1">
    <citation type="submission" date="2016-10" db="EMBL/GenBank/DDBJ databases">
        <authorList>
            <person name="de Groot N.N."/>
        </authorList>
    </citation>
    <scope>NUCLEOTIDE SEQUENCE [LARGE SCALE GENOMIC DNA]</scope>
    <source>
        <strain evidence="3 4">DSM 21039</strain>
    </source>
</reference>
<name>A0A1H8DIS8_9BACT</name>